<comment type="caution">
    <text evidence="1">The sequence shown here is derived from an EMBL/GenBank/DDBJ whole genome shotgun (WGS) entry which is preliminary data.</text>
</comment>
<name>W1YRS4_9ZZZZ</name>
<evidence type="ECO:0000313" key="1">
    <source>
        <dbReference type="EMBL" id="ETJ43859.1"/>
    </source>
</evidence>
<organism evidence="1">
    <name type="scientific">human gut metagenome</name>
    <dbReference type="NCBI Taxonomy" id="408170"/>
    <lineage>
        <taxon>unclassified sequences</taxon>
        <taxon>metagenomes</taxon>
        <taxon>organismal metagenomes</taxon>
    </lineage>
</organism>
<accession>W1YRS4</accession>
<proteinExistence type="predicted"/>
<dbReference type="AlphaFoldDB" id="W1YRS4"/>
<gene>
    <name evidence="1" type="ORF">Q604_UNBC02114G0002</name>
</gene>
<dbReference type="EMBL" id="AZMM01002114">
    <property type="protein sequence ID" value="ETJ43859.1"/>
    <property type="molecule type" value="Genomic_DNA"/>
</dbReference>
<reference evidence="1" key="1">
    <citation type="submission" date="2013-12" db="EMBL/GenBank/DDBJ databases">
        <title>A Varibaculum cambriense genome reconstructed from a premature infant gut community with otherwise low bacterial novelty that shifts toward anaerobic metabolism during the third week of life.</title>
        <authorList>
            <person name="Brown C.T."/>
            <person name="Sharon I."/>
            <person name="Thomas B.C."/>
            <person name="Castelle C.J."/>
            <person name="Morowitz M.J."/>
            <person name="Banfield J.F."/>
        </authorList>
    </citation>
    <scope>NUCLEOTIDE SEQUENCE</scope>
</reference>
<protein>
    <submittedName>
        <fullName evidence="1">Uncharacterized protein</fullName>
    </submittedName>
</protein>
<sequence>LRDKDAFVLYKDAVADTEATAA</sequence>
<feature type="non-terminal residue" evidence="1">
    <location>
        <position position="1"/>
    </location>
</feature>